<accession>A0A9D9EHS7</accession>
<dbReference type="GO" id="GO:0008987">
    <property type="term" value="F:quinolinate synthetase A activity"/>
    <property type="evidence" value="ECO:0007669"/>
    <property type="project" value="UniProtKB-UniRule"/>
</dbReference>
<dbReference type="InterPro" id="IPR036094">
    <property type="entry name" value="NadA_sf"/>
</dbReference>
<dbReference type="Pfam" id="PF02445">
    <property type="entry name" value="NadA"/>
    <property type="match status" value="1"/>
</dbReference>
<reference evidence="12" key="2">
    <citation type="journal article" date="2021" name="PeerJ">
        <title>Extensive microbial diversity within the chicken gut microbiome revealed by metagenomics and culture.</title>
        <authorList>
            <person name="Gilroy R."/>
            <person name="Ravi A."/>
            <person name="Getino M."/>
            <person name="Pursley I."/>
            <person name="Horton D.L."/>
            <person name="Alikhan N.F."/>
            <person name="Baker D."/>
            <person name="Gharbi K."/>
            <person name="Hall N."/>
            <person name="Watson M."/>
            <person name="Adriaenssens E.M."/>
            <person name="Foster-Nyarko E."/>
            <person name="Jarju S."/>
            <person name="Secka A."/>
            <person name="Antonio M."/>
            <person name="Oren A."/>
            <person name="Chaudhuri R.R."/>
            <person name="La Ragione R."/>
            <person name="Hildebrand F."/>
            <person name="Pallen M.J."/>
        </authorList>
    </citation>
    <scope>NUCLEOTIDE SEQUENCE</scope>
    <source>
        <strain evidence="12">20514</strain>
    </source>
</reference>
<evidence type="ECO:0000256" key="6">
    <source>
        <dbReference type="ARBA" id="ARBA00022679"/>
    </source>
</evidence>
<evidence type="ECO:0000313" key="13">
    <source>
        <dbReference type="Proteomes" id="UP000810252"/>
    </source>
</evidence>
<dbReference type="EC" id="2.5.1.72" evidence="3 10"/>
<evidence type="ECO:0000256" key="9">
    <source>
        <dbReference type="ARBA" id="ARBA00023014"/>
    </source>
</evidence>
<evidence type="ECO:0000256" key="8">
    <source>
        <dbReference type="ARBA" id="ARBA00023004"/>
    </source>
</evidence>
<dbReference type="NCBIfam" id="TIGR00550">
    <property type="entry name" value="nadA"/>
    <property type="match status" value="1"/>
</dbReference>
<dbReference type="PANTHER" id="PTHR30573">
    <property type="entry name" value="QUINOLINATE SYNTHETASE A"/>
    <property type="match status" value="1"/>
</dbReference>
<dbReference type="Proteomes" id="UP000810252">
    <property type="component" value="Unassembled WGS sequence"/>
</dbReference>
<comment type="cofactor">
    <cofactor evidence="1">
        <name>[4Fe-4S] cluster</name>
        <dbReference type="ChEBI" id="CHEBI:49883"/>
    </cofactor>
</comment>
<dbReference type="EMBL" id="JADIMQ010000014">
    <property type="protein sequence ID" value="MBO8447844.1"/>
    <property type="molecule type" value="Genomic_DNA"/>
</dbReference>
<keyword evidence="7" id="KW-0479">Metal-binding</keyword>
<reference evidence="12" key="1">
    <citation type="submission" date="2020-10" db="EMBL/GenBank/DDBJ databases">
        <authorList>
            <person name="Gilroy R."/>
        </authorList>
    </citation>
    <scope>NUCLEOTIDE SEQUENCE</scope>
    <source>
        <strain evidence="12">20514</strain>
    </source>
</reference>
<dbReference type="Gene3D" id="3.40.50.10800">
    <property type="entry name" value="NadA-like"/>
    <property type="match status" value="3"/>
</dbReference>
<keyword evidence="8" id="KW-0408">Iron</keyword>
<comment type="pathway">
    <text evidence="2">Cofactor biosynthesis; NAD(+) biosynthesis; quinolinate from iminoaspartate: step 1/1.</text>
</comment>
<organism evidence="12 13">
    <name type="scientific">Candidatus Cryptobacteroides merdigallinarum</name>
    <dbReference type="NCBI Taxonomy" id="2840770"/>
    <lineage>
        <taxon>Bacteria</taxon>
        <taxon>Pseudomonadati</taxon>
        <taxon>Bacteroidota</taxon>
        <taxon>Bacteroidia</taxon>
        <taxon>Bacteroidales</taxon>
        <taxon>Candidatus Cryptobacteroides</taxon>
    </lineage>
</organism>
<name>A0A9D9EHS7_9BACT</name>
<dbReference type="GO" id="GO:0046872">
    <property type="term" value="F:metal ion binding"/>
    <property type="evidence" value="ECO:0007669"/>
    <property type="project" value="UniProtKB-KW"/>
</dbReference>
<evidence type="ECO:0000313" key="12">
    <source>
        <dbReference type="EMBL" id="MBO8447844.1"/>
    </source>
</evidence>
<evidence type="ECO:0000256" key="1">
    <source>
        <dbReference type="ARBA" id="ARBA00001966"/>
    </source>
</evidence>
<gene>
    <name evidence="12" type="primary">nadA</name>
    <name evidence="12" type="ORF">IAC29_01060</name>
</gene>
<keyword evidence="4" id="KW-0004">4Fe-4S</keyword>
<evidence type="ECO:0000256" key="2">
    <source>
        <dbReference type="ARBA" id="ARBA00005065"/>
    </source>
</evidence>
<dbReference type="AlphaFoldDB" id="A0A9D9EHS7"/>
<evidence type="ECO:0000256" key="10">
    <source>
        <dbReference type="NCBIfam" id="TIGR00550"/>
    </source>
</evidence>
<keyword evidence="5" id="KW-0662">Pyridine nucleotide biosynthesis</keyword>
<comment type="caution">
    <text evidence="12">The sequence shown here is derived from an EMBL/GenBank/DDBJ whole genome shotgun (WGS) entry which is preliminary data.</text>
</comment>
<dbReference type="PANTHER" id="PTHR30573:SF0">
    <property type="entry name" value="QUINOLINATE SYNTHASE, CHLOROPLASTIC"/>
    <property type="match status" value="1"/>
</dbReference>
<evidence type="ECO:0000256" key="4">
    <source>
        <dbReference type="ARBA" id="ARBA00022485"/>
    </source>
</evidence>
<proteinExistence type="predicted"/>
<evidence type="ECO:0000256" key="5">
    <source>
        <dbReference type="ARBA" id="ARBA00022642"/>
    </source>
</evidence>
<keyword evidence="9" id="KW-0411">Iron-sulfur</keyword>
<dbReference type="SUPFAM" id="SSF142754">
    <property type="entry name" value="NadA-like"/>
    <property type="match status" value="1"/>
</dbReference>
<feature type="region of interest" description="Disordered" evidence="11">
    <location>
        <begin position="249"/>
        <end position="317"/>
    </location>
</feature>
<dbReference type="GO" id="GO:0034628">
    <property type="term" value="P:'de novo' NAD+ biosynthetic process from L-aspartate"/>
    <property type="evidence" value="ECO:0007669"/>
    <property type="project" value="TreeGrafter"/>
</dbReference>
<protein>
    <recommendedName>
        <fullName evidence="3 10">Quinolinate synthase</fullName>
        <ecNumber evidence="3 10">2.5.1.72</ecNumber>
    </recommendedName>
</protein>
<dbReference type="GO" id="GO:0051539">
    <property type="term" value="F:4 iron, 4 sulfur cluster binding"/>
    <property type="evidence" value="ECO:0007669"/>
    <property type="project" value="UniProtKB-KW"/>
</dbReference>
<feature type="compositionally biased region" description="Basic and acidic residues" evidence="11">
    <location>
        <begin position="265"/>
        <end position="275"/>
    </location>
</feature>
<evidence type="ECO:0000256" key="11">
    <source>
        <dbReference type="SAM" id="MobiDB-lite"/>
    </source>
</evidence>
<dbReference type="NCBIfam" id="NF006878">
    <property type="entry name" value="PRK09375.1-2"/>
    <property type="match status" value="1"/>
</dbReference>
<dbReference type="InterPro" id="IPR003473">
    <property type="entry name" value="NadA"/>
</dbReference>
<sequence>MMESISERIARLKKEKDAVILAHYYAPAEVQDMADCLGDSLGLSRTAAGTGAKTIIFAGVHFMSETAAILCPGKTVLSPAPDAGCSLADSMDAAVLERWKAAHPDGIVVSYVNTTAAVKAWTDWCCTSANAIKVVQSLPEGRPVLFGPDRNLGSHIMKATGRKLELWEGVCTVHDVITPEMIRKAAEEYPDADILVHPEAACSADGETLGMENVYFYSTAGMLRHVAGSSRGKFVIATETGTIHRLSIENPGKTFIPPVQGPRMRGNEESDHGEDTQVPGARRGARGPGRGHPQEGHAPDTEDAGTGMTARPCKAFRPGIRHTRPVCFK</sequence>
<evidence type="ECO:0000256" key="7">
    <source>
        <dbReference type="ARBA" id="ARBA00022723"/>
    </source>
</evidence>
<keyword evidence="6" id="KW-0808">Transferase</keyword>
<evidence type="ECO:0000256" key="3">
    <source>
        <dbReference type="ARBA" id="ARBA00012669"/>
    </source>
</evidence>